<dbReference type="Pfam" id="PF13799">
    <property type="entry name" value="DUF4183"/>
    <property type="match status" value="1"/>
</dbReference>
<dbReference type="eggNOG" id="ENOG50337C9">
    <property type="taxonomic scope" value="Bacteria"/>
</dbReference>
<feature type="domain" description="DUF4183" evidence="1">
    <location>
        <begin position="46"/>
        <end position="118"/>
    </location>
</feature>
<gene>
    <name evidence="2" type="ORF">LQ50_09305</name>
</gene>
<evidence type="ECO:0000259" key="1">
    <source>
        <dbReference type="Pfam" id="PF13799"/>
    </source>
</evidence>
<dbReference type="Proteomes" id="UP000030832">
    <property type="component" value="Unassembled WGS sequence"/>
</dbReference>
<evidence type="ECO:0000313" key="2">
    <source>
        <dbReference type="EMBL" id="KHF40456.1"/>
    </source>
</evidence>
<proteinExistence type="predicted"/>
<dbReference type="AlphaFoldDB" id="A0A0B0ILC2"/>
<comment type="caution">
    <text evidence="2">The sequence shown here is derived from an EMBL/GenBank/DDBJ whole genome shotgun (WGS) entry which is preliminary data.</text>
</comment>
<protein>
    <recommendedName>
        <fullName evidence="1">DUF4183 domain-containing protein</fullName>
    </recommendedName>
</protein>
<dbReference type="RefSeq" id="WP_034628238.1">
    <property type="nucleotide sequence ID" value="NZ_JRJU01000009.1"/>
</dbReference>
<accession>A0A0B0ILC2</accession>
<organism evidence="2 3">
    <name type="scientific">Halalkalibacter okhensis</name>
    <dbReference type="NCBI Taxonomy" id="333138"/>
    <lineage>
        <taxon>Bacteria</taxon>
        <taxon>Bacillati</taxon>
        <taxon>Bacillota</taxon>
        <taxon>Bacilli</taxon>
        <taxon>Bacillales</taxon>
        <taxon>Bacillaceae</taxon>
        <taxon>Halalkalibacter</taxon>
    </lineage>
</organism>
<name>A0A0B0ILC2_9BACI</name>
<dbReference type="EMBL" id="JRJU01000009">
    <property type="protein sequence ID" value="KHF40456.1"/>
    <property type="molecule type" value="Genomic_DNA"/>
</dbReference>
<evidence type="ECO:0000313" key="3">
    <source>
        <dbReference type="Proteomes" id="UP000030832"/>
    </source>
</evidence>
<keyword evidence="3" id="KW-1185">Reference proteome</keyword>
<reference evidence="2" key="1">
    <citation type="submission" date="2014-09" db="EMBL/GenBank/DDBJ databases">
        <title>Genome sequencing and annotation of Bacillus Okhensis strain Kh10-101T.</title>
        <authorList>
            <person name="Prakash J.S."/>
        </authorList>
    </citation>
    <scope>NUCLEOTIDE SEQUENCE [LARGE SCALE GENOMIC DNA]</scope>
    <source>
        <strain evidence="2">Kh10-101</strain>
    </source>
</reference>
<sequence length="124" mass="14396">MKQNNRKHFIKTNRVYDWVASTDEMRIRVPIKQTKKVSKVDTYQYNALSDGISAVYTNDDELKDYGERGILDPKTVSYTNLFINGVLQPPSTYEVVKGYLRLKTEDIPIKNTPINLQFVTIYQS</sequence>
<dbReference type="STRING" id="333138.LQ50_09305"/>
<dbReference type="InterPro" id="IPR025237">
    <property type="entry name" value="DUF4183"/>
</dbReference>
<dbReference type="OrthoDB" id="2455205at2"/>